<sequence>MRETLESHFHNWFGVVFFIVVYSVVLFFIPFYKKMDKKPVGTYIAFVLAFAIEMHGIPFSMYVISWIIGKNLPNGVLWGHTLFDSVGYLGMYINYTCAIIALILILNGWYNIYKKYWSKKEGEGILVTTGIYRYIRHPQYTGLMLLSFGMLAEWVTIPLLILFPVIIILYVRLAKREERDMVDQFGADYEAYRKRTKMFIPFIV</sequence>
<dbReference type="GO" id="GO:0016740">
    <property type="term" value="F:transferase activity"/>
    <property type="evidence" value="ECO:0007669"/>
    <property type="project" value="UniProtKB-ARBA"/>
</dbReference>
<keyword evidence="7" id="KW-1185">Reference proteome</keyword>
<organism evidence="6 7">
    <name type="scientific">Mobilitalea sibirica</name>
    <dbReference type="NCBI Taxonomy" id="1462919"/>
    <lineage>
        <taxon>Bacteria</taxon>
        <taxon>Bacillati</taxon>
        <taxon>Bacillota</taxon>
        <taxon>Clostridia</taxon>
        <taxon>Lachnospirales</taxon>
        <taxon>Lachnospiraceae</taxon>
        <taxon>Mobilitalea</taxon>
    </lineage>
</organism>
<evidence type="ECO:0000256" key="4">
    <source>
        <dbReference type="ARBA" id="ARBA00023136"/>
    </source>
</evidence>
<dbReference type="PANTHER" id="PTHR12714">
    <property type="entry name" value="PROTEIN-S ISOPRENYLCYSTEINE O-METHYLTRANSFERASE"/>
    <property type="match status" value="1"/>
</dbReference>
<keyword evidence="2 5" id="KW-0812">Transmembrane</keyword>
<dbReference type="GO" id="GO:0012505">
    <property type="term" value="C:endomembrane system"/>
    <property type="evidence" value="ECO:0007669"/>
    <property type="project" value="UniProtKB-SubCell"/>
</dbReference>
<feature type="transmembrane region" description="Helical" evidence="5">
    <location>
        <begin position="12"/>
        <end position="32"/>
    </location>
</feature>
<evidence type="ECO:0000313" key="7">
    <source>
        <dbReference type="Proteomes" id="UP000623269"/>
    </source>
</evidence>
<keyword evidence="3 5" id="KW-1133">Transmembrane helix</keyword>
<dbReference type="AlphaFoldDB" id="A0A8J7H3M5"/>
<feature type="transmembrane region" description="Helical" evidence="5">
    <location>
        <begin position="88"/>
        <end position="110"/>
    </location>
</feature>
<reference evidence="6" key="1">
    <citation type="submission" date="2020-12" db="EMBL/GenBank/DDBJ databases">
        <title>M. sibirica DSM 26468T genome.</title>
        <authorList>
            <person name="Thieme N."/>
            <person name="Rettenmaier R."/>
            <person name="Zverlov V."/>
            <person name="Liebl W."/>
        </authorList>
    </citation>
    <scope>NUCLEOTIDE SEQUENCE</scope>
    <source>
        <strain evidence="6">DSM 26468</strain>
    </source>
</reference>
<dbReference type="Gene3D" id="1.20.120.1630">
    <property type="match status" value="1"/>
</dbReference>
<dbReference type="Proteomes" id="UP000623269">
    <property type="component" value="Unassembled WGS sequence"/>
</dbReference>
<name>A0A8J7H3M5_9FIRM</name>
<feature type="transmembrane region" description="Helical" evidence="5">
    <location>
        <begin position="143"/>
        <end position="171"/>
    </location>
</feature>
<feature type="transmembrane region" description="Helical" evidence="5">
    <location>
        <begin position="44"/>
        <end position="68"/>
    </location>
</feature>
<protein>
    <submittedName>
        <fullName evidence="6">Isoprenylcysteine carboxylmethyltransferase family protein</fullName>
    </submittedName>
</protein>
<dbReference type="InterPro" id="IPR007318">
    <property type="entry name" value="Phopholipid_MeTrfase"/>
</dbReference>
<dbReference type="RefSeq" id="WP_197662019.1">
    <property type="nucleotide sequence ID" value="NZ_JAEAGR010000014.1"/>
</dbReference>
<evidence type="ECO:0000256" key="3">
    <source>
        <dbReference type="ARBA" id="ARBA00022989"/>
    </source>
</evidence>
<comment type="caution">
    <text evidence="6">The sequence shown here is derived from an EMBL/GenBank/DDBJ whole genome shotgun (WGS) entry which is preliminary data.</text>
</comment>
<comment type="subcellular location">
    <subcellularLocation>
        <location evidence="1">Endomembrane system</location>
        <topology evidence="1">Multi-pass membrane protein</topology>
    </subcellularLocation>
</comment>
<evidence type="ECO:0000256" key="5">
    <source>
        <dbReference type="SAM" id="Phobius"/>
    </source>
</evidence>
<proteinExistence type="predicted"/>
<dbReference type="EMBL" id="JAEAGR010000014">
    <property type="protein sequence ID" value="MBH1941773.1"/>
    <property type="molecule type" value="Genomic_DNA"/>
</dbReference>
<evidence type="ECO:0000256" key="1">
    <source>
        <dbReference type="ARBA" id="ARBA00004127"/>
    </source>
</evidence>
<accession>A0A8J7H3M5</accession>
<evidence type="ECO:0000313" key="6">
    <source>
        <dbReference type="EMBL" id="MBH1941773.1"/>
    </source>
</evidence>
<dbReference type="PANTHER" id="PTHR12714:SF24">
    <property type="entry name" value="SLR1182 PROTEIN"/>
    <property type="match status" value="1"/>
</dbReference>
<gene>
    <name evidence="6" type="ORF">I5677_12795</name>
</gene>
<evidence type="ECO:0000256" key="2">
    <source>
        <dbReference type="ARBA" id="ARBA00022692"/>
    </source>
</evidence>
<keyword evidence="4 5" id="KW-0472">Membrane</keyword>
<dbReference type="Pfam" id="PF04191">
    <property type="entry name" value="PEMT"/>
    <property type="match status" value="1"/>
</dbReference>